<organism evidence="13 14">
    <name type="scientific">Roseobacter cerasinus</name>
    <dbReference type="NCBI Taxonomy" id="2602289"/>
    <lineage>
        <taxon>Bacteria</taxon>
        <taxon>Pseudomonadati</taxon>
        <taxon>Pseudomonadota</taxon>
        <taxon>Alphaproteobacteria</taxon>
        <taxon>Rhodobacterales</taxon>
        <taxon>Roseobacteraceae</taxon>
        <taxon>Roseobacter</taxon>
    </lineage>
</organism>
<dbReference type="Gene3D" id="3.40.50.11720">
    <property type="entry name" value="3-Deoxy-D-manno-octulosonic-acid transferase, N-terminal domain"/>
    <property type="match status" value="1"/>
</dbReference>
<feature type="transmembrane region" description="Helical" evidence="11">
    <location>
        <begin position="6"/>
        <end position="24"/>
    </location>
</feature>
<keyword evidence="11" id="KW-1133">Transmembrane helix</keyword>
<evidence type="ECO:0000256" key="5">
    <source>
        <dbReference type="ARBA" id="ARBA00019077"/>
    </source>
</evidence>
<dbReference type="GO" id="GO:0043842">
    <property type="term" value="F:Kdo transferase activity"/>
    <property type="evidence" value="ECO:0007669"/>
    <property type="project" value="UniProtKB-EC"/>
</dbReference>
<feature type="active site" description="Proton acceptor" evidence="9">
    <location>
        <position position="66"/>
    </location>
</feature>
<dbReference type="GO" id="GO:0009244">
    <property type="term" value="P:lipopolysaccharide core region biosynthetic process"/>
    <property type="evidence" value="ECO:0007669"/>
    <property type="project" value="UniProtKB-UniRule"/>
</dbReference>
<dbReference type="EMBL" id="BLIV01000006">
    <property type="protein sequence ID" value="GFE51280.1"/>
    <property type="molecule type" value="Genomic_DNA"/>
</dbReference>
<dbReference type="EC" id="2.4.99.12" evidence="4 11"/>
<feature type="domain" description="3-deoxy-D-manno-octulosonic-acid transferase N-terminal" evidence="12">
    <location>
        <begin position="43"/>
        <end position="214"/>
    </location>
</feature>
<comment type="function">
    <text evidence="1 11">Involved in lipopolysaccharide (LPS) biosynthesis. Catalyzes the transfer of 3-deoxy-D-manno-octulosonate (Kdo) residue(s) from CMP-Kdo to lipid IV(A), the tetraacyldisaccharide-1,4'-bisphosphate precursor of lipid A.</text>
</comment>
<dbReference type="SUPFAM" id="SSF53756">
    <property type="entry name" value="UDP-Glycosyltransferase/glycogen phosphorylase"/>
    <property type="match status" value="1"/>
</dbReference>
<dbReference type="Gene3D" id="3.40.50.2000">
    <property type="entry name" value="Glycogen Phosphorylase B"/>
    <property type="match status" value="1"/>
</dbReference>
<evidence type="ECO:0000256" key="9">
    <source>
        <dbReference type="PIRSR" id="PIRSR639901-1"/>
    </source>
</evidence>
<evidence type="ECO:0000313" key="14">
    <source>
        <dbReference type="Proteomes" id="UP000436522"/>
    </source>
</evidence>
<dbReference type="UniPathway" id="UPA00958"/>
<comment type="pathway">
    <text evidence="2 11">Bacterial outer membrane biogenesis; LPS core biosynthesis.</text>
</comment>
<evidence type="ECO:0000256" key="2">
    <source>
        <dbReference type="ARBA" id="ARBA00004713"/>
    </source>
</evidence>
<dbReference type="Pfam" id="PF04413">
    <property type="entry name" value="Glycos_transf_N"/>
    <property type="match status" value="1"/>
</dbReference>
<accession>A0A640VV42</accession>
<evidence type="ECO:0000313" key="13">
    <source>
        <dbReference type="EMBL" id="GFE51280.1"/>
    </source>
</evidence>
<evidence type="ECO:0000256" key="7">
    <source>
        <dbReference type="ARBA" id="ARBA00031445"/>
    </source>
</evidence>
<evidence type="ECO:0000259" key="12">
    <source>
        <dbReference type="Pfam" id="PF04413"/>
    </source>
</evidence>
<proteinExistence type="inferred from homology"/>
<evidence type="ECO:0000256" key="10">
    <source>
        <dbReference type="PIRSR" id="PIRSR639901-2"/>
    </source>
</evidence>
<dbReference type="RefSeq" id="WP_159978857.1">
    <property type="nucleotide sequence ID" value="NZ_BLIV01000006.1"/>
</dbReference>
<feature type="site" description="Transition state stabilizer" evidence="10">
    <location>
        <position position="214"/>
    </location>
</feature>
<feature type="site" description="Transition state stabilizer" evidence="10">
    <location>
        <position position="136"/>
    </location>
</feature>
<keyword evidence="11" id="KW-0448">Lipopolysaccharide biosynthesis</keyword>
<dbReference type="AlphaFoldDB" id="A0A640VV42"/>
<keyword evidence="11" id="KW-1003">Cell membrane</keyword>
<dbReference type="PANTHER" id="PTHR42755:SF1">
    <property type="entry name" value="3-DEOXY-D-MANNO-OCTULOSONIC ACID TRANSFERASE, MITOCHONDRIAL-RELATED"/>
    <property type="match status" value="1"/>
</dbReference>
<evidence type="ECO:0000256" key="3">
    <source>
        <dbReference type="ARBA" id="ARBA00006380"/>
    </source>
</evidence>
<comment type="subcellular location">
    <subcellularLocation>
        <location evidence="11">Cell membrane</location>
    </subcellularLocation>
</comment>
<name>A0A640VV42_9RHOB</name>
<sequence>MRAPPLYHLYVAATVLLAPFVAWAQIRKLRKQGIPALRAHEIMGNASAPRRGGGALIWFHAASVGESLSVLALIAKMGEMLPRAQFLITSGTATSAKLVADRIPPRTVHQFAPLDARGPLTRFLSHWRPDAAIFVESELWPQMLRMTRARGTAMALVNARLSAKSRAAWARQPGIARYVLDVFDLILTQNDQMAQAMVDMHAPTDRVARGTNLKSLSAPLPTDPALLAQVRAALKGRPVWVAASTHPGEEATVLAAHATLQASHPELVLILIPRHPDRSAEVAELIRQAGLSFATRSEGVLPRAGEQIYLADTLGELGNWYALSEIVFLGGSLHPIGGHNPFEVVQARAVVISGPHVASFAETYDEMQASGAATVVEDAPMLAQTVARFLDDAELRDEALRAGDVMLEDKSNVLGGIASRLIRMLKLDEDIR</sequence>
<dbReference type="InterPro" id="IPR038107">
    <property type="entry name" value="Glycos_transf_N_sf"/>
</dbReference>
<reference evidence="13 14" key="1">
    <citation type="submission" date="2019-12" db="EMBL/GenBank/DDBJ databases">
        <title>Roseobacter cerasinus sp. nov., isolated from seawater around aquaculture.</title>
        <authorList>
            <person name="Muramatsu S."/>
            <person name="Takabe Y."/>
            <person name="Mori K."/>
            <person name="Takaichi S."/>
            <person name="Hanada S."/>
        </authorList>
    </citation>
    <scope>NUCLEOTIDE SEQUENCE [LARGE SCALE GENOMIC DNA]</scope>
    <source>
        <strain evidence="13 14">AI77</strain>
    </source>
</reference>
<comment type="catalytic activity">
    <reaction evidence="8 11">
        <text>lipid IVA (E. coli) + CMP-3-deoxy-beta-D-manno-octulosonate = alpha-Kdo-(2-&gt;6)-lipid IVA (E. coli) + CMP + H(+)</text>
        <dbReference type="Rhea" id="RHEA:28066"/>
        <dbReference type="ChEBI" id="CHEBI:15378"/>
        <dbReference type="ChEBI" id="CHEBI:58603"/>
        <dbReference type="ChEBI" id="CHEBI:60364"/>
        <dbReference type="ChEBI" id="CHEBI:60377"/>
        <dbReference type="ChEBI" id="CHEBI:85987"/>
        <dbReference type="EC" id="2.4.99.12"/>
    </reaction>
</comment>
<keyword evidence="11" id="KW-0472">Membrane</keyword>
<evidence type="ECO:0000256" key="11">
    <source>
        <dbReference type="RuleBase" id="RU365103"/>
    </source>
</evidence>
<dbReference type="InterPro" id="IPR007507">
    <property type="entry name" value="Glycos_transf_N"/>
</dbReference>
<dbReference type="FunFam" id="3.40.50.2000:FF:000032">
    <property type="entry name" value="3-deoxy-D-manno-octulosonic acid transferase"/>
    <property type="match status" value="1"/>
</dbReference>
<evidence type="ECO:0000256" key="6">
    <source>
        <dbReference type="ARBA" id="ARBA00022679"/>
    </source>
</evidence>
<dbReference type="OrthoDB" id="9789797at2"/>
<dbReference type="GO" id="GO:0009245">
    <property type="term" value="P:lipid A biosynthetic process"/>
    <property type="evidence" value="ECO:0007669"/>
    <property type="project" value="TreeGrafter"/>
</dbReference>
<dbReference type="Proteomes" id="UP000436522">
    <property type="component" value="Unassembled WGS sequence"/>
</dbReference>
<dbReference type="InterPro" id="IPR039901">
    <property type="entry name" value="Kdotransferase"/>
</dbReference>
<comment type="caution">
    <text evidence="13">The sequence shown here is derived from an EMBL/GenBank/DDBJ whole genome shotgun (WGS) entry which is preliminary data.</text>
</comment>
<keyword evidence="11" id="KW-0812">Transmembrane</keyword>
<keyword evidence="6 11" id="KW-0808">Transferase</keyword>
<dbReference type="PANTHER" id="PTHR42755">
    <property type="entry name" value="3-DEOXY-MANNO-OCTULOSONATE CYTIDYLYLTRANSFERASE"/>
    <property type="match status" value="1"/>
</dbReference>
<protein>
    <recommendedName>
        <fullName evidence="5 11">3-deoxy-D-manno-octulosonic acid transferase</fullName>
        <shortName evidence="11">Kdo transferase</shortName>
        <ecNumber evidence="4 11">2.4.99.12</ecNumber>
    </recommendedName>
    <alternativeName>
        <fullName evidence="7 11">Lipid IV(A) 3-deoxy-D-manno-octulosonic acid transferase</fullName>
    </alternativeName>
</protein>
<evidence type="ECO:0000256" key="4">
    <source>
        <dbReference type="ARBA" id="ARBA00012621"/>
    </source>
</evidence>
<comment type="similarity">
    <text evidence="3">Belongs to the glycosyltransferase group 1 family. Glycosyltransferase 30 subfamily.</text>
</comment>
<evidence type="ECO:0000256" key="1">
    <source>
        <dbReference type="ARBA" id="ARBA00003394"/>
    </source>
</evidence>
<evidence type="ECO:0000256" key="8">
    <source>
        <dbReference type="ARBA" id="ARBA00049183"/>
    </source>
</evidence>
<gene>
    <name evidence="13" type="primary">kdtA</name>
    <name evidence="13" type="ORF">So717_30330</name>
</gene>
<dbReference type="GO" id="GO:0005886">
    <property type="term" value="C:plasma membrane"/>
    <property type="evidence" value="ECO:0007669"/>
    <property type="project" value="UniProtKB-SubCell"/>
</dbReference>
<keyword evidence="14" id="KW-1185">Reference proteome</keyword>